<evidence type="ECO:0000313" key="1">
    <source>
        <dbReference type="EMBL" id="MBC3883154.1"/>
    </source>
</evidence>
<dbReference type="RefSeq" id="WP_186917775.1">
    <property type="nucleotide sequence ID" value="NZ_JACOFZ010000010.1"/>
</dbReference>
<dbReference type="AlphaFoldDB" id="A0A923KUW9"/>
<organism evidence="1 2">
    <name type="scientific">Undibacterium nitidum</name>
    <dbReference type="NCBI Taxonomy" id="2762298"/>
    <lineage>
        <taxon>Bacteria</taxon>
        <taxon>Pseudomonadati</taxon>
        <taxon>Pseudomonadota</taxon>
        <taxon>Betaproteobacteria</taxon>
        <taxon>Burkholderiales</taxon>
        <taxon>Oxalobacteraceae</taxon>
        <taxon>Undibacterium</taxon>
    </lineage>
</organism>
<keyword evidence="2" id="KW-1185">Reference proteome</keyword>
<comment type="caution">
    <text evidence="1">The sequence shown here is derived from an EMBL/GenBank/DDBJ whole genome shotgun (WGS) entry which is preliminary data.</text>
</comment>
<dbReference type="Pfam" id="PF14114">
    <property type="entry name" value="DUF4286"/>
    <property type="match status" value="1"/>
</dbReference>
<gene>
    <name evidence="1" type="ORF">H8K36_17295</name>
</gene>
<accession>A0A923KUW9</accession>
<dbReference type="EMBL" id="JACOFZ010000010">
    <property type="protein sequence ID" value="MBC3883154.1"/>
    <property type="molecule type" value="Genomic_DNA"/>
</dbReference>
<sequence length="108" mass="12894">MVFYEVSVEVRADLATAFEQYMRDKHLPEIMATGCFVAIRFDQATETLYRTCYQAETLEDYDRYLSEHAADMRFDFMQHFPEGCTPSRLVFNELFTLKRVEKTDEKFF</sequence>
<proteinExistence type="predicted"/>
<name>A0A923KUW9_9BURK</name>
<reference evidence="1" key="1">
    <citation type="submission" date="2020-08" db="EMBL/GenBank/DDBJ databases">
        <title>Novel species isolated from subtropical streams in China.</title>
        <authorList>
            <person name="Lu H."/>
        </authorList>
    </citation>
    <scope>NUCLEOTIDE SEQUENCE</scope>
    <source>
        <strain evidence="1">LX22W</strain>
    </source>
</reference>
<protein>
    <submittedName>
        <fullName evidence="1">DUF4286 family protein</fullName>
    </submittedName>
</protein>
<evidence type="ECO:0000313" key="2">
    <source>
        <dbReference type="Proteomes" id="UP000627446"/>
    </source>
</evidence>
<dbReference type="InterPro" id="IPR025563">
    <property type="entry name" value="DUF4286"/>
</dbReference>
<dbReference type="Proteomes" id="UP000627446">
    <property type="component" value="Unassembled WGS sequence"/>
</dbReference>